<dbReference type="AlphaFoldDB" id="A0A917PCD1"/>
<comment type="caution">
    <text evidence="2">The sequence shown here is derived from an EMBL/GenBank/DDBJ whole genome shotgun (WGS) entry which is preliminary data.</text>
</comment>
<organism evidence="2 3">
    <name type="scientific">Streptomyces brasiliensis</name>
    <dbReference type="NCBI Taxonomy" id="1954"/>
    <lineage>
        <taxon>Bacteria</taxon>
        <taxon>Bacillati</taxon>
        <taxon>Actinomycetota</taxon>
        <taxon>Actinomycetes</taxon>
        <taxon>Kitasatosporales</taxon>
        <taxon>Streptomycetaceae</taxon>
        <taxon>Streptomyces</taxon>
    </lineage>
</organism>
<feature type="compositionally biased region" description="Basic and acidic residues" evidence="1">
    <location>
        <begin position="78"/>
        <end position="93"/>
    </location>
</feature>
<reference evidence="2" key="1">
    <citation type="journal article" date="2014" name="Int. J. Syst. Evol. Microbiol.">
        <title>Complete genome sequence of Corynebacterium casei LMG S-19264T (=DSM 44701T), isolated from a smear-ripened cheese.</title>
        <authorList>
            <consortium name="US DOE Joint Genome Institute (JGI-PGF)"/>
            <person name="Walter F."/>
            <person name="Albersmeier A."/>
            <person name="Kalinowski J."/>
            <person name="Ruckert C."/>
        </authorList>
    </citation>
    <scope>NUCLEOTIDE SEQUENCE</scope>
    <source>
        <strain evidence="2">JCM 3086</strain>
    </source>
</reference>
<reference evidence="2" key="2">
    <citation type="submission" date="2020-09" db="EMBL/GenBank/DDBJ databases">
        <authorList>
            <person name="Sun Q."/>
            <person name="Ohkuma M."/>
        </authorList>
    </citation>
    <scope>NUCLEOTIDE SEQUENCE</scope>
    <source>
        <strain evidence="2">JCM 3086</strain>
    </source>
</reference>
<dbReference type="EMBL" id="BMQA01000125">
    <property type="protein sequence ID" value="GGJ70850.1"/>
    <property type="molecule type" value="Genomic_DNA"/>
</dbReference>
<keyword evidence="3" id="KW-1185">Reference proteome</keyword>
<gene>
    <name evidence="2" type="ORF">GCM10010121_096860</name>
</gene>
<evidence type="ECO:0000313" key="2">
    <source>
        <dbReference type="EMBL" id="GGJ70850.1"/>
    </source>
</evidence>
<evidence type="ECO:0000256" key="1">
    <source>
        <dbReference type="SAM" id="MobiDB-lite"/>
    </source>
</evidence>
<feature type="region of interest" description="Disordered" evidence="1">
    <location>
        <begin position="29"/>
        <end position="101"/>
    </location>
</feature>
<evidence type="ECO:0000313" key="3">
    <source>
        <dbReference type="Proteomes" id="UP000657574"/>
    </source>
</evidence>
<dbReference type="Proteomes" id="UP000657574">
    <property type="component" value="Unassembled WGS sequence"/>
</dbReference>
<sequence length="134" mass="14430">MGKASLPGAGLMAGWWPVRFQAGRAAPLRPRSCRARGGRLPHTTNRPATPPTFTVHAVTPQDYPRTRNGGSKGCSRHPGREHSRRSSIEDSHTARGQFNIDEPLGDAVAIVSRVLADWLGIGFGDDPAIDRLDG</sequence>
<name>A0A917PCD1_9ACTN</name>
<proteinExistence type="predicted"/>
<protein>
    <submittedName>
        <fullName evidence="2">Uncharacterized protein</fullName>
    </submittedName>
</protein>
<accession>A0A917PCD1</accession>